<dbReference type="EMBL" id="SNXK01000001">
    <property type="protein sequence ID" value="TDP42118.1"/>
    <property type="molecule type" value="Genomic_DNA"/>
</dbReference>
<dbReference type="InterPro" id="IPR018713">
    <property type="entry name" value="MPAB/Lcp_cat_dom"/>
</dbReference>
<evidence type="ECO:0000313" key="2">
    <source>
        <dbReference type="EMBL" id="TDP42118.1"/>
    </source>
</evidence>
<evidence type="ECO:0000313" key="3">
    <source>
        <dbReference type="Proteomes" id="UP000295087"/>
    </source>
</evidence>
<comment type="caution">
    <text evidence="2">The sequence shown here is derived from an EMBL/GenBank/DDBJ whole genome shotgun (WGS) entry which is preliminary data.</text>
</comment>
<name>A0A4R6PTJ3_NOCIG</name>
<reference evidence="2 3" key="1">
    <citation type="submission" date="2019-03" db="EMBL/GenBank/DDBJ databases">
        <title>Genomic Encyclopedia of Type Strains, Phase IV (KMG-IV): sequencing the most valuable type-strain genomes for metagenomic binning, comparative biology and taxonomic classification.</title>
        <authorList>
            <person name="Goeker M."/>
        </authorList>
    </citation>
    <scope>NUCLEOTIDE SEQUENCE [LARGE SCALE GENOMIC DNA]</scope>
    <source>
        <strain evidence="2 3">DSM 44496</strain>
    </source>
</reference>
<keyword evidence="3" id="KW-1185">Reference proteome</keyword>
<dbReference type="AlphaFoldDB" id="A0A4R6PTJ3"/>
<dbReference type="Pfam" id="PF09995">
    <property type="entry name" value="MPAB_Lcp_cat"/>
    <property type="match status" value="1"/>
</dbReference>
<dbReference type="Proteomes" id="UP000295087">
    <property type="component" value="Unassembled WGS sequence"/>
</dbReference>
<dbReference type="GO" id="GO:0016491">
    <property type="term" value="F:oxidoreductase activity"/>
    <property type="evidence" value="ECO:0007669"/>
    <property type="project" value="InterPro"/>
</dbReference>
<protein>
    <submittedName>
        <fullName evidence="2">Uncharacterized protein (DUF2236 family)</fullName>
    </submittedName>
</protein>
<dbReference type="PANTHER" id="PTHR36151:SF3">
    <property type="entry name" value="ER-BOUND OXYGENASE MPAB_MPAB'_RUBBER OXYGENASE CATALYTIC DOMAIN-CONTAINING PROTEIN"/>
    <property type="match status" value="1"/>
</dbReference>
<sequence>MREASTVPVPTTAGDHGGVLRCRYGTVDDFRIEQFLDGIGAFAGAGANVIVQLANRPVGYGVVESTVDSGRADVHPWKRLRTTLTYIAVAMLGTEDDRTIYREAVGSVHRHVRSAPGAAVGYNAFDPELQKWVAVCLCWGVLDLHERLYGPLDRDTKEVFVQYGAKFGTGLQMRPGMWPADLDEFERYFEAGLATMRIDDVVAEYLRKLIGLRNVARPRRLADFHRFVVIGLLPEPMRAQLYLPWTDAQERRHRILFRVIGAVYGRLPVRARLFPYSTVLWDMRRRHRLGRPLV</sequence>
<gene>
    <name evidence="2" type="ORF">DFR75_1011228</name>
</gene>
<accession>A0A4R6PTJ3</accession>
<dbReference type="RefSeq" id="WP_084476455.1">
    <property type="nucleotide sequence ID" value="NZ_SNXK01000001.1"/>
</dbReference>
<proteinExistence type="predicted"/>
<organism evidence="2 3">
    <name type="scientific">Nocardia ignorata</name>
    <dbReference type="NCBI Taxonomy" id="145285"/>
    <lineage>
        <taxon>Bacteria</taxon>
        <taxon>Bacillati</taxon>
        <taxon>Actinomycetota</taxon>
        <taxon>Actinomycetes</taxon>
        <taxon>Mycobacteriales</taxon>
        <taxon>Nocardiaceae</taxon>
        <taxon>Nocardia</taxon>
    </lineage>
</organism>
<feature type="domain" description="ER-bound oxygenase mpaB/mpaB'/Rubber oxygenase catalytic" evidence="1">
    <location>
        <begin position="34"/>
        <end position="261"/>
    </location>
</feature>
<evidence type="ECO:0000259" key="1">
    <source>
        <dbReference type="Pfam" id="PF09995"/>
    </source>
</evidence>
<dbReference type="PANTHER" id="PTHR36151">
    <property type="entry name" value="BLR2777 PROTEIN"/>
    <property type="match status" value="1"/>
</dbReference>